<evidence type="ECO:0000313" key="7">
    <source>
        <dbReference type="EMBL" id="AYV78685.1"/>
    </source>
</evidence>
<accession>A0A3G4ZUW2</accession>
<evidence type="ECO:0000256" key="5">
    <source>
        <dbReference type="ARBA" id="ARBA00022833"/>
    </source>
</evidence>
<name>A0A3G4ZUW2_9VIRU</name>
<keyword evidence="2" id="KW-0645">Protease</keyword>
<dbReference type="InterPro" id="IPR012962">
    <property type="entry name" value="Pept_M54_archaemetzincn"/>
</dbReference>
<keyword evidence="3" id="KW-0479">Metal-binding</keyword>
<sequence>MASIKIPPRIPPTKIEQTLDDYKKDKSRRIPTSTNCKIKLYWWEPKGSVTKPKLISNIISDCITTCMKYYPLLTFVHDATPLILNDSKETTERYRRQIYYKASALLNVLPTESAFAHVCVTSTGLVGRPGILTNGLARRETGVACFSTANGGGAKILVHELAHLFGLRHCSDTSCIMKAGEESSFKKLIDKNEPSEFCDICQSKLAICFNKFS</sequence>
<dbReference type="Pfam" id="PF07998">
    <property type="entry name" value="Peptidase_M54"/>
    <property type="match status" value="1"/>
</dbReference>
<gene>
    <name evidence="7" type="ORF">Edafosvirus24_11</name>
</gene>
<keyword evidence="6" id="KW-0482">Metalloprotease</keyword>
<dbReference type="Gene3D" id="3.40.390.10">
    <property type="entry name" value="Collagenase (Catalytic Domain)"/>
    <property type="match status" value="1"/>
</dbReference>
<dbReference type="SUPFAM" id="SSF55486">
    <property type="entry name" value="Metalloproteases ('zincins'), catalytic domain"/>
    <property type="match status" value="1"/>
</dbReference>
<keyword evidence="5" id="KW-0862">Zinc</keyword>
<organism evidence="7">
    <name type="scientific">Edafosvirus sp</name>
    <dbReference type="NCBI Taxonomy" id="2487765"/>
    <lineage>
        <taxon>Viruses</taxon>
        <taxon>Varidnaviria</taxon>
        <taxon>Bamfordvirae</taxon>
        <taxon>Nucleocytoviricota</taxon>
        <taxon>Megaviricetes</taxon>
        <taxon>Imitervirales</taxon>
        <taxon>Mimiviridae</taxon>
        <taxon>Klosneuvirinae</taxon>
    </lineage>
</organism>
<dbReference type="EMBL" id="MK072089">
    <property type="protein sequence ID" value="AYV78685.1"/>
    <property type="molecule type" value="Genomic_DNA"/>
</dbReference>
<dbReference type="GO" id="GO:0046872">
    <property type="term" value="F:metal ion binding"/>
    <property type="evidence" value="ECO:0007669"/>
    <property type="project" value="UniProtKB-KW"/>
</dbReference>
<dbReference type="InterPro" id="IPR024079">
    <property type="entry name" value="MetalloPept_cat_dom_sf"/>
</dbReference>
<evidence type="ECO:0000256" key="4">
    <source>
        <dbReference type="ARBA" id="ARBA00022801"/>
    </source>
</evidence>
<proteinExistence type="predicted"/>
<evidence type="ECO:0000256" key="2">
    <source>
        <dbReference type="ARBA" id="ARBA00022670"/>
    </source>
</evidence>
<reference evidence="7" key="1">
    <citation type="submission" date="2018-10" db="EMBL/GenBank/DDBJ databases">
        <title>Hidden diversity of soil giant viruses.</title>
        <authorList>
            <person name="Schulz F."/>
            <person name="Alteio L."/>
            <person name="Goudeau D."/>
            <person name="Ryan E.M."/>
            <person name="Malmstrom R.R."/>
            <person name="Blanchard J."/>
            <person name="Woyke T."/>
        </authorList>
    </citation>
    <scope>NUCLEOTIDE SEQUENCE</scope>
    <source>
        <strain evidence="7">EDV1</strain>
    </source>
</reference>
<dbReference type="GO" id="GO:0006508">
    <property type="term" value="P:proteolysis"/>
    <property type="evidence" value="ECO:0007669"/>
    <property type="project" value="UniProtKB-KW"/>
</dbReference>
<dbReference type="GO" id="GO:0008237">
    <property type="term" value="F:metallopeptidase activity"/>
    <property type="evidence" value="ECO:0007669"/>
    <property type="project" value="UniProtKB-KW"/>
</dbReference>
<protein>
    <submittedName>
        <fullName evidence="7">Uncharacterized protein</fullName>
    </submittedName>
</protein>
<evidence type="ECO:0000256" key="3">
    <source>
        <dbReference type="ARBA" id="ARBA00022723"/>
    </source>
</evidence>
<comment type="cofactor">
    <cofactor evidence="1">
        <name>Zn(2+)</name>
        <dbReference type="ChEBI" id="CHEBI:29105"/>
    </cofactor>
</comment>
<keyword evidence="4" id="KW-0378">Hydrolase</keyword>
<evidence type="ECO:0000256" key="1">
    <source>
        <dbReference type="ARBA" id="ARBA00001947"/>
    </source>
</evidence>
<evidence type="ECO:0000256" key="6">
    <source>
        <dbReference type="ARBA" id="ARBA00023049"/>
    </source>
</evidence>